<evidence type="ECO:0000259" key="11">
    <source>
        <dbReference type="PROSITE" id="PS51198"/>
    </source>
</evidence>
<dbReference type="GO" id="GO:0043138">
    <property type="term" value="F:3'-5' DNA helicase activity"/>
    <property type="evidence" value="ECO:0007669"/>
    <property type="project" value="UniProtKB-EC"/>
</dbReference>
<feature type="region of interest" description="Disordered" evidence="10">
    <location>
        <begin position="554"/>
        <end position="594"/>
    </location>
</feature>
<organism evidence="13 14">
    <name type="scientific">Salinadaptatus halalkaliphilus</name>
    <dbReference type="NCBI Taxonomy" id="2419781"/>
    <lineage>
        <taxon>Archaea</taxon>
        <taxon>Methanobacteriati</taxon>
        <taxon>Methanobacteriota</taxon>
        <taxon>Stenosarchaea group</taxon>
        <taxon>Halobacteria</taxon>
        <taxon>Halobacteriales</taxon>
        <taxon>Natrialbaceae</taxon>
        <taxon>Salinadaptatus</taxon>
    </lineage>
</organism>
<dbReference type="InterPro" id="IPR014017">
    <property type="entry name" value="DNA_helicase_UvrD-like_C"/>
</dbReference>
<keyword evidence="3 9" id="KW-0347">Helicase</keyword>
<dbReference type="SUPFAM" id="SSF52540">
    <property type="entry name" value="P-loop containing nucleoside triphosphate hydrolases"/>
    <property type="match status" value="1"/>
</dbReference>
<dbReference type="GO" id="GO:0000725">
    <property type="term" value="P:recombinational repair"/>
    <property type="evidence" value="ECO:0007669"/>
    <property type="project" value="TreeGrafter"/>
</dbReference>
<dbReference type="Proteomes" id="UP000318864">
    <property type="component" value="Unassembled WGS sequence"/>
</dbReference>
<sequence length="1277" mass="140901">MSNVTGNDSEFDSDPTVDPDSTAPTETTDHPDTNSNSEDSTGDPVPTPDVPKLDDQQSTIVDEFCDPSVDSGLFVLSSHPGAGKSTASGKAAATQLYRHYLAGDHTPERRLLATSFSKEDAADIVPDIVDWLWALYHRDEIPTNETVSADEIRNIERRLRQGASIGTVDGVLRSVFDSIATDVGFDGMPTVGNKALLTRLRIDCYEELGDDPEYGPLVDQLEVAYPDSNAQEVSEYVSSLREMLEEALLACRERKLSIEEFRTDLYATVNDVYAGQEAGSPAAIHDAVERACGPDATAEVDALETDEMTALTDADEQLHNEWLAAIDQFCELLGAYRERYDDLTRQRGVIAHVDCAYWVAEYFTADDDHDLDVDDDRRERVRERFQDQIESVIVDEAQDVSEIQYTALAELVASDMKLFLAGDLKQSIYVWRNAHPKRFQQAIRDGVYFGIDWDHHVHEQARQNYRSRPDIVAAINAVAEETLPEPDRGNLGELDITFSPLQARRSSTERTNVHVAQFRRRENEYPGTEDWVTGEGNEAQAVARVLAGGVEDGTFVTTDDTNAKQDTDADASISDPTDEIDDEETTDAEKASPPITVLFPRTKYMGAYEQALESRGFSVGNERIPLFETTAVRMAVAVLEWLIDPFDPERTKRLVTTSPLSDGDEGLRAASSAFQRHGWAIEDVARALGLAASDGGDELEHETGSGIETEPETRTTEGGTEPLPEGTVRVLEGLAALATDLPRRRADPVAVVARDVIDVLGLEADPLNCDMATTKAQRVANLDAFVATVEEWEGDDRYSLEQFTELLSPFIENPDDGPDRPLVDDDVDIVFKTVHQMKGDQDEVIVLADPARSIGLYKRTTDRLITTTNRIGLAPPWNGAIERVDVPGFDNGLYNPFADSGDDIGLRWTLERWRPSTDGSDGPDSLAGPELFQRACAERRAESWRLLFVAMSRAQSHLVVPLPSTWHPEYWNLRDHWAGVLHDAFDVGHGAPGGTHTVADEHDAEEASFAVAVNDVGWVESTTIGSDPVETPRLPPLESTSESWLPRFVRPSTVHPLSDDPERYALDHLMGQALHTDSASPEIDLPYHALGPDQIGQLTHDLVRRIATRNVTTKELETVSGPVASILENCLDTYAGHLSDGDRAVVHSFLAETVIPQFAMSALRERVDRAEAVYGETKLEGVITVDGVKIEVRGQGDIVCRHPDGSWTVDDVKVALAAITDAPRYQVQLATYEWVLQQQLGEDVTVRSYLTYFGVGDTTVEQKTAATSLKFCLEKLL</sequence>
<dbReference type="PROSITE" id="PS51198">
    <property type="entry name" value="UVRD_HELICASE_ATP_BIND"/>
    <property type="match status" value="1"/>
</dbReference>
<evidence type="ECO:0000256" key="4">
    <source>
        <dbReference type="ARBA" id="ARBA00022840"/>
    </source>
</evidence>
<dbReference type="GO" id="GO:0003677">
    <property type="term" value="F:DNA binding"/>
    <property type="evidence" value="ECO:0007669"/>
    <property type="project" value="InterPro"/>
</dbReference>
<dbReference type="Pfam" id="PF00580">
    <property type="entry name" value="UvrD-helicase"/>
    <property type="match status" value="1"/>
</dbReference>
<gene>
    <name evidence="13" type="ORF">D8Y22_19975</name>
</gene>
<keyword evidence="1 9" id="KW-0547">Nucleotide-binding</keyword>
<proteinExistence type="predicted"/>
<dbReference type="RefSeq" id="WP_342781904.1">
    <property type="nucleotide sequence ID" value="NZ_RBZW01000072.1"/>
</dbReference>
<evidence type="ECO:0000256" key="7">
    <source>
        <dbReference type="ARBA" id="ARBA00034808"/>
    </source>
</evidence>
<evidence type="ECO:0000313" key="13">
    <source>
        <dbReference type="EMBL" id="THE63109.1"/>
    </source>
</evidence>
<feature type="region of interest" description="Disordered" evidence="10">
    <location>
        <begin position="695"/>
        <end position="725"/>
    </location>
</feature>
<feature type="region of interest" description="Disordered" evidence="10">
    <location>
        <begin position="1"/>
        <end position="54"/>
    </location>
</feature>
<evidence type="ECO:0000256" key="6">
    <source>
        <dbReference type="ARBA" id="ARBA00034617"/>
    </source>
</evidence>
<keyword evidence="5" id="KW-0413">Isomerase</keyword>
<feature type="domain" description="UvrD-like helicase ATP-binding" evidence="11">
    <location>
        <begin position="57"/>
        <end position="468"/>
    </location>
</feature>
<evidence type="ECO:0000313" key="14">
    <source>
        <dbReference type="Proteomes" id="UP000318864"/>
    </source>
</evidence>
<evidence type="ECO:0000256" key="9">
    <source>
        <dbReference type="PROSITE-ProRule" id="PRU00560"/>
    </source>
</evidence>
<keyword evidence="4 9" id="KW-0067">ATP-binding</keyword>
<dbReference type="Gene3D" id="3.40.50.300">
    <property type="entry name" value="P-loop containing nucleotide triphosphate hydrolases"/>
    <property type="match status" value="2"/>
</dbReference>
<dbReference type="GO" id="GO:0005524">
    <property type="term" value="F:ATP binding"/>
    <property type="evidence" value="ECO:0007669"/>
    <property type="project" value="UniProtKB-UniRule"/>
</dbReference>
<evidence type="ECO:0000256" key="10">
    <source>
        <dbReference type="SAM" id="MobiDB-lite"/>
    </source>
</evidence>
<dbReference type="InterPro" id="IPR014016">
    <property type="entry name" value="UvrD-like_ATP-bd"/>
</dbReference>
<evidence type="ECO:0000256" key="8">
    <source>
        <dbReference type="ARBA" id="ARBA00048988"/>
    </source>
</evidence>
<dbReference type="Gene3D" id="1.10.486.10">
    <property type="entry name" value="PCRA, domain 4"/>
    <property type="match status" value="1"/>
</dbReference>
<feature type="compositionally biased region" description="Low complexity" evidence="10">
    <location>
        <begin position="716"/>
        <end position="725"/>
    </location>
</feature>
<dbReference type="AlphaFoldDB" id="A0A4S3TGQ1"/>
<dbReference type="InterPro" id="IPR000212">
    <property type="entry name" value="DNA_helicase_UvrD/REP"/>
</dbReference>
<evidence type="ECO:0000256" key="2">
    <source>
        <dbReference type="ARBA" id="ARBA00022801"/>
    </source>
</evidence>
<dbReference type="EMBL" id="RBZW01000072">
    <property type="protein sequence ID" value="THE63109.1"/>
    <property type="molecule type" value="Genomic_DNA"/>
</dbReference>
<protein>
    <recommendedName>
        <fullName evidence="7">DNA 3'-5' helicase</fullName>
        <ecNumber evidence="7">5.6.2.4</ecNumber>
    </recommendedName>
</protein>
<reference evidence="13 14" key="1">
    <citation type="submission" date="2018-10" db="EMBL/GenBank/DDBJ databases">
        <title>Natronolimnobius sp. XQ-INN 246 isolated from Inner Mongolia Autonomous Region of China.</title>
        <authorList>
            <person name="Xue Q."/>
        </authorList>
    </citation>
    <scope>NUCLEOTIDE SEQUENCE [LARGE SCALE GENOMIC DNA]</scope>
    <source>
        <strain evidence="13 14">XQ-INN 246</strain>
    </source>
</reference>
<dbReference type="PANTHER" id="PTHR11070:SF2">
    <property type="entry name" value="ATP-DEPENDENT DNA HELICASE SRS2"/>
    <property type="match status" value="1"/>
</dbReference>
<dbReference type="InterPro" id="IPR027417">
    <property type="entry name" value="P-loop_NTPase"/>
</dbReference>
<evidence type="ECO:0000259" key="12">
    <source>
        <dbReference type="PROSITE" id="PS51217"/>
    </source>
</evidence>
<comment type="catalytic activity">
    <reaction evidence="8">
        <text>ATP + H2O = ADP + phosphate + H(+)</text>
        <dbReference type="Rhea" id="RHEA:13065"/>
        <dbReference type="ChEBI" id="CHEBI:15377"/>
        <dbReference type="ChEBI" id="CHEBI:15378"/>
        <dbReference type="ChEBI" id="CHEBI:30616"/>
        <dbReference type="ChEBI" id="CHEBI:43474"/>
        <dbReference type="ChEBI" id="CHEBI:456216"/>
        <dbReference type="EC" id="5.6.2.4"/>
    </reaction>
</comment>
<evidence type="ECO:0000256" key="3">
    <source>
        <dbReference type="ARBA" id="ARBA00022806"/>
    </source>
</evidence>
<accession>A0A4S3TGQ1</accession>
<keyword evidence="2 9" id="KW-0378">Hydrolase</keyword>
<dbReference type="PANTHER" id="PTHR11070">
    <property type="entry name" value="UVRD / RECB / PCRA DNA HELICASE FAMILY MEMBER"/>
    <property type="match status" value="1"/>
</dbReference>
<feature type="compositionally biased region" description="Acidic residues" evidence="10">
    <location>
        <begin position="576"/>
        <end position="586"/>
    </location>
</feature>
<dbReference type="GO" id="GO:0016787">
    <property type="term" value="F:hydrolase activity"/>
    <property type="evidence" value="ECO:0007669"/>
    <property type="project" value="UniProtKB-UniRule"/>
</dbReference>
<comment type="catalytic activity">
    <reaction evidence="6">
        <text>Couples ATP hydrolysis with the unwinding of duplex DNA by translocating in the 3'-5' direction.</text>
        <dbReference type="EC" id="5.6.2.4"/>
    </reaction>
</comment>
<evidence type="ECO:0000256" key="5">
    <source>
        <dbReference type="ARBA" id="ARBA00023235"/>
    </source>
</evidence>
<dbReference type="PROSITE" id="PS51217">
    <property type="entry name" value="UVRD_HELICASE_CTER"/>
    <property type="match status" value="1"/>
</dbReference>
<feature type="binding site" evidence="9">
    <location>
        <begin position="78"/>
        <end position="85"/>
    </location>
    <ligand>
        <name>ATP</name>
        <dbReference type="ChEBI" id="CHEBI:30616"/>
    </ligand>
</feature>
<evidence type="ECO:0000256" key="1">
    <source>
        <dbReference type="ARBA" id="ARBA00022741"/>
    </source>
</evidence>
<feature type="domain" description="UvrD-like helicase C-terminal" evidence="12">
    <location>
        <begin position="469"/>
        <end position="839"/>
    </location>
</feature>
<keyword evidence="14" id="KW-1185">Reference proteome</keyword>
<comment type="caution">
    <text evidence="13">The sequence shown here is derived from an EMBL/GenBank/DDBJ whole genome shotgun (WGS) entry which is preliminary data.</text>
</comment>
<name>A0A4S3TGQ1_9EURY</name>
<dbReference type="EC" id="5.6.2.4" evidence="7"/>